<evidence type="ECO:0000313" key="2">
    <source>
        <dbReference type="EMBL" id="SNY80638.1"/>
    </source>
</evidence>
<name>A0A285L6V0_9NOCA</name>
<keyword evidence="3" id="KW-1185">Reference proteome</keyword>
<gene>
    <name evidence="2" type="ORF">SAMN04244553_2209</name>
</gene>
<feature type="region of interest" description="Disordered" evidence="1">
    <location>
        <begin position="55"/>
        <end position="74"/>
    </location>
</feature>
<dbReference type="STRING" id="1379680.GCA_001612615_06088"/>
<evidence type="ECO:0000256" key="1">
    <source>
        <dbReference type="SAM" id="MobiDB-lite"/>
    </source>
</evidence>
<accession>A0A285L6V0</accession>
<dbReference type="Proteomes" id="UP000219565">
    <property type="component" value="Unassembled WGS sequence"/>
</dbReference>
<reference evidence="2 3" key="1">
    <citation type="submission" date="2017-09" db="EMBL/GenBank/DDBJ databases">
        <authorList>
            <person name="Ehlers B."/>
            <person name="Leendertz F.H."/>
        </authorList>
    </citation>
    <scope>NUCLEOTIDE SEQUENCE [LARGE SCALE GENOMIC DNA]</scope>
    <source>
        <strain evidence="2 3">DSM 45537</strain>
    </source>
</reference>
<evidence type="ECO:0000313" key="3">
    <source>
        <dbReference type="Proteomes" id="UP000219565"/>
    </source>
</evidence>
<protein>
    <recommendedName>
        <fullName evidence="4">Transmembrane protein</fullName>
    </recommendedName>
</protein>
<dbReference type="AlphaFoldDB" id="A0A285L6V0"/>
<dbReference type="OrthoDB" id="4773538at2"/>
<sequence length="135" mass="14717">MSTNGPFGIDPEDIERALREAGTELRDLLGKAGVYLDRVDHASVGSLASFLGQFVQTERPRPPQPETTGETGSGVWAIYSIDDTGEASVDQVFPSELEALRAHRDNTDPRRRVRFLPYGVPVSVLDAPSADTPHE</sequence>
<evidence type="ECO:0008006" key="4">
    <source>
        <dbReference type="Google" id="ProtNLM"/>
    </source>
</evidence>
<dbReference type="RefSeq" id="WP_097244842.1">
    <property type="nucleotide sequence ID" value="NZ_JAMTCV010000001.1"/>
</dbReference>
<organism evidence="2 3">
    <name type="scientific">Nocardia amikacinitolerans</name>
    <dbReference type="NCBI Taxonomy" id="756689"/>
    <lineage>
        <taxon>Bacteria</taxon>
        <taxon>Bacillati</taxon>
        <taxon>Actinomycetota</taxon>
        <taxon>Actinomycetes</taxon>
        <taxon>Mycobacteriales</taxon>
        <taxon>Nocardiaceae</taxon>
        <taxon>Nocardia</taxon>
    </lineage>
</organism>
<proteinExistence type="predicted"/>
<dbReference type="EMBL" id="OBEG01000002">
    <property type="protein sequence ID" value="SNY80638.1"/>
    <property type="molecule type" value="Genomic_DNA"/>
</dbReference>